<dbReference type="Proteomes" id="UP000018542">
    <property type="component" value="Chromosome"/>
</dbReference>
<accession>V5SGR5</accession>
<dbReference type="HOGENOM" id="CLU_088841_0_1_5"/>
<dbReference type="AlphaFoldDB" id="V5SGR5"/>
<gene>
    <name evidence="1" type="ORF">W911_16930</name>
</gene>
<proteinExistence type="predicted"/>
<dbReference type="Pfam" id="PF02620">
    <property type="entry name" value="YceD"/>
    <property type="match status" value="1"/>
</dbReference>
<sequence>MTALRDWVHALADIGPADVNQIRVATEEERTELARELDILSCDSLKATYRLKSLGSGRYAFTGDLDAEVTQACVVSLDPVPAHIREEFSVTLAPAAALEDEPVVAGDREVSSIADMAPIENDRIDAGSLIYEVLSAALDPYPRKPDVEFDWVDPKIKEDKGPFAALAQLKRET</sequence>
<evidence type="ECO:0000313" key="1">
    <source>
        <dbReference type="EMBL" id="AHB49692.1"/>
    </source>
</evidence>
<dbReference type="STRING" id="1029756.W911_16930"/>
<evidence type="ECO:0000313" key="2">
    <source>
        <dbReference type="Proteomes" id="UP000018542"/>
    </source>
</evidence>
<dbReference type="OrthoDB" id="8443793at2"/>
<dbReference type="EMBL" id="CP006912">
    <property type="protein sequence ID" value="AHB49692.1"/>
    <property type="molecule type" value="Genomic_DNA"/>
</dbReference>
<protein>
    <recommendedName>
        <fullName evidence="3">Phosphodiesterase</fullName>
    </recommendedName>
</protein>
<organism evidence="1 2">
    <name type="scientific">Hyphomicrobium nitrativorans NL23</name>
    <dbReference type="NCBI Taxonomy" id="1029756"/>
    <lineage>
        <taxon>Bacteria</taxon>
        <taxon>Pseudomonadati</taxon>
        <taxon>Pseudomonadota</taxon>
        <taxon>Alphaproteobacteria</taxon>
        <taxon>Hyphomicrobiales</taxon>
        <taxon>Hyphomicrobiaceae</taxon>
        <taxon>Hyphomicrobium</taxon>
    </lineage>
</organism>
<name>V5SGR5_9HYPH</name>
<keyword evidence="2" id="KW-1185">Reference proteome</keyword>
<dbReference type="KEGG" id="hni:W911_16930"/>
<dbReference type="InterPro" id="IPR003772">
    <property type="entry name" value="YceD"/>
</dbReference>
<evidence type="ECO:0008006" key="3">
    <source>
        <dbReference type="Google" id="ProtNLM"/>
    </source>
</evidence>
<dbReference type="RefSeq" id="WP_023788677.1">
    <property type="nucleotide sequence ID" value="NC_022997.1"/>
</dbReference>
<dbReference type="PATRIC" id="fig|1029756.8.peg.3525"/>
<reference evidence="1 2" key="1">
    <citation type="journal article" date="2014" name="Genome Announc.">
        <title>Complete Genome Sequence of Hyphomicrobium nitrativorans Strain NL23, a Denitrifying Bacterium Isolated from Biofilm of a Methanol-Fed Denitrification System Treating Seawater at the Montreal Biodome.</title>
        <authorList>
            <person name="Martineau C."/>
            <person name="Villeneuve C."/>
            <person name="Mauffrey F."/>
            <person name="Villemur R."/>
        </authorList>
    </citation>
    <scope>NUCLEOTIDE SEQUENCE [LARGE SCALE GENOMIC DNA]</scope>
    <source>
        <strain evidence="1">NL23</strain>
    </source>
</reference>